<evidence type="ECO:0000313" key="4">
    <source>
        <dbReference type="EnsemblPlants" id="Zm00001eb272580_P001"/>
    </source>
</evidence>
<keyword evidence="2" id="KW-0732">Signal</keyword>
<reference evidence="4" key="4">
    <citation type="submission" date="2021-05" db="UniProtKB">
        <authorList>
            <consortium name="EnsemblPlants"/>
        </authorList>
    </citation>
    <scope>IDENTIFICATION</scope>
    <source>
        <strain evidence="4">cv. B73</strain>
    </source>
</reference>
<name>A0A1D6LN66_MAIZE</name>
<dbReference type="EMBL" id="CM000782">
    <property type="protein sequence ID" value="AQK81007.1"/>
    <property type="molecule type" value="Genomic_DNA"/>
</dbReference>
<sequence>MAISSKTVAVSMLLLSAVFFVLLSAPAHARKLGTMRAPTSSVRRPPAAPCTPRSILQEVATQTESTTTPGHSPSIGHNSPPN</sequence>
<evidence type="ECO:0000313" key="3">
    <source>
        <dbReference type="EMBL" id="AQK81007.1"/>
    </source>
</evidence>
<organism evidence="3">
    <name type="scientific">Zea mays</name>
    <name type="common">Maize</name>
    <dbReference type="NCBI Taxonomy" id="4577"/>
    <lineage>
        <taxon>Eukaryota</taxon>
        <taxon>Viridiplantae</taxon>
        <taxon>Streptophyta</taxon>
        <taxon>Embryophyta</taxon>
        <taxon>Tracheophyta</taxon>
        <taxon>Spermatophyta</taxon>
        <taxon>Magnoliopsida</taxon>
        <taxon>Liliopsida</taxon>
        <taxon>Poales</taxon>
        <taxon>Poaceae</taxon>
        <taxon>PACMAD clade</taxon>
        <taxon>Panicoideae</taxon>
        <taxon>Andropogonodae</taxon>
        <taxon>Andropogoneae</taxon>
        <taxon>Tripsacinae</taxon>
        <taxon>Zea</taxon>
    </lineage>
</organism>
<keyword evidence="5" id="KW-1185">Reference proteome</keyword>
<feature type="compositionally biased region" description="Polar residues" evidence="1">
    <location>
        <begin position="59"/>
        <end position="82"/>
    </location>
</feature>
<accession>A0A1D6LN66</accession>
<reference evidence="5" key="1">
    <citation type="journal article" date="2009" name="Science">
        <title>The B73 maize genome: complexity, diversity, and dynamics.</title>
        <authorList>
            <person name="Schnable P.S."/>
            <person name="Ware D."/>
            <person name="Fulton R.S."/>
            <person name="Stein J.C."/>
            <person name="Wei F."/>
            <person name="Pasternak S."/>
            <person name="Liang C."/>
            <person name="Zhang J."/>
            <person name="Fulton L."/>
            <person name="Graves T.A."/>
            <person name="Minx P."/>
            <person name="Reily A.D."/>
            <person name="Courtney L."/>
            <person name="Kruchowski S.S."/>
            <person name="Tomlinson C."/>
            <person name="Strong C."/>
            <person name="Delehaunty K."/>
            <person name="Fronick C."/>
            <person name="Courtney B."/>
            <person name="Rock S.M."/>
            <person name="Belter E."/>
            <person name="Du F."/>
            <person name="Kim K."/>
            <person name="Abbott R.M."/>
            <person name="Cotton M."/>
            <person name="Levy A."/>
            <person name="Marchetto P."/>
            <person name="Ochoa K."/>
            <person name="Jackson S.M."/>
            <person name="Gillam B."/>
            <person name="Chen W."/>
            <person name="Yan L."/>
            <person name="Higginbotham J."/>
            <person name="Cardenas M."/>
            <person name="Waligorski J."/>
            <person name="Applebaum E."/>
            <person name="Phelps L."/>
            <person name="Falcone J."/>
            <person name="Kanchi K."/>
            <person name="Thane T."/>
            <person name="Scimone A."/>
            <person name="Thane N."/>
            <person name="Henke J."/>
            <person name="Wang T."/>
            <person name="Ruppert J."/>
            <person name="Shah N."/>
            <person name="Rotter K."/>
            <person name="Hodges J."/>
            <person name="Ingenthron E."/>
            <person name="Cordes M."/>
            <person name="Kohlberg S."/>
            <person name="Sgro J."/>
            <person name="Delgado B."/>
            <person name="Mead K."/>
            <person name="Chinwalla A."/>
            <person name="Leonard S."/>
            <person name="Crouse K."/>
            <person name="Collura K."/>
            <person name="Kudrna D."/>
            <person name="Currie J."/>
            <person name="He R."/>
            <person name="Angelova A."/>
            <person name="Rajasekar S."/>
            <person name="Mueller T."/>
            <person name="Lomeli R."/>
            <person name="Scara G."/>
            <person name="Ko A."/>
            <person name="Delaney K."/>
            <person name="Wissotski M."/>
            <person name="Lopez G."/>
            <person name="Campos D."/>
            <person name="Braidotti M."/>
            <person name="Ashley E."/>
            <person name="Golser W."/>
            <person name="Kim H."/>
            <person name="Lee S."/>
            <person name="Lin J."/>
            <person name="Dujmic Z."/>
            <person name="Kim W."/>
            <person name="Talag J."/>
            <person name="Zuccolo A."/>
            <person name="Fan C."/>
            <person name="Sebastian A."/>
            <person name="Kramer M."/>
            <person name="Spiegel L."/>
            <person name="Nascimento L."/>
            <person name="Zutavern T."/>
            <person name="Miller B."/>
            <person name="Ambroise C."/>
            <person name="Muller S."/>
            <person name="Spooner W."/>
            <person name="Narechania A."/>
            <person name="Ren L."/>
            <person name="Wei S."/>
            <person name="Kumari S."/>
            <person name="Faga B."/>
            <person name="Levy M.J."/>
            <person name="McMahan L."/>
            <person name="Van Buren P."/>
            <person name="Vaughn M.W."/>
            <person name="Ying K."/>
            <person name="Yeh C.-T."/>
            <person name="Emrich S.J."/>
            <person name="Jia Y."/>
            <person name="Kalyanaraman A."/>
            <person name="Hsia A.-P."/>
            <person name="Barbazuk W.B."/>
            <person name="Baucom R.S."/>
            <person name="Brutnell T.P."/>
            <person name="Carpita N.C."/>
            <person name="Chaparro C."/>
            <person name="Chia J.-M."/>
            <person name="Deragon J.-M."/>
            <person name="Estill J.C."/>
            <person name="Fu Y."/>
            <person name="Jeddeloh J.A."/>
            <person name="Han Y."/>
            <person name="Lee H."/>
            <person name="Li P."/>
            <person name="Lisch D.R."/>
            <person name="Liu S."/>
            <person name="Liu Z."/>
            <person name="Nagel D.H."/>
            <person name="McCann M.C."/>
            <person name="SanMiguel P."/>
            <person name="Myers A.M."/>
            <person name="Nettleton D."/>
            <person name="Nguyen J."/>
            <person name="Penning B.W."/>
            <person name="Ponnala L."/>
            <person name="Schneider K.L."/>
            <person name="Schwartz D.C."/>
            <person name="Sharma A."/>
            <person name="Soderlund C."/>
            <person name="Springer N.M."/>
            <person name="Sun Q."/>
            <person name="Wang H."/>
            <person name="Waterman M."/>
            <person name="Westerman R."/>
            <person name="Wolfgruber T.K."/>
            <person name="Yang L."/>
            <person name="Yu Y."/>
            <person name="Zhang L."/>
            <person name="Zhou S."/>
            <person name="Zhu Q."/>
            <person name="Bennetzen J.L."/>
            <person name="Dawe R.K."/>
            <person name="Jiang J."/>
            <person name="Jiang N."/>
            <person name="Presting G.G."/>
            <person name="Wessler S.R."/>
            <person name="Aluru S."/>
            <person name="Martienssen R.A."/>
            <person name="Clifton S.W."/>
            <person name="McCombie W.R."/>
            <person name="Wing R.A."/>
            <person name="Wilson R.K."/>
        </authorList>
    </citation>
    <scope>NUCLEOTIDE SEQUENCE [LARGE SCALE GENOMIC DNA]</scope>
    <source>
        <strain evidence="5">cv. B73</strain>
    </source>
</reference>
<reference evidence="3" key="2">
    <citation type="submission" date="2015-12" db="EMBL/GenBank/DDBJ databases">
        <title>Update maize B73 reference genome by single molecule sequencing technologies.</title>
        <authorList>
            <consortium name="Maize Genome Sequencing Project"/>
            <person name="Ware D."/>
        </authorList>
    </citation>
    <scope>NUCLEOTIDE SEQUENCE</scope>
    <source>
        <tissue evidence="3">Seedling</tissue>
    </source>
</reference>
<dbReference type="AlphaFoldDB" id="A0A1D6LN66"/>
<feature type="region of interest" description="Disordered" evidence="1">
    <location>
        <begin position="33"/>
        <end position="82"/>
    </location>
</feature>
<dbReference type="Proteomes" id="UP000007305">
    <property type="component" value="Chromosome 6"/>
</dbReference>
<evidence type="ECO:0000313" key="5">
    <source>
        <dbReference type="Proteomes" id="UP000007305"/>
    </source>
</evidence>
<dbReference type="Gramene" id="Zm00001eb272580_T001">
    <property type="protein sequence ID" value="Zm00001eb272580_P001"/>
    <property type="gene ID" value="Zm00001eb272580"/>
</dbReference>
<dbReference type="FunCoup" id="A0A1D6LN66">
    <property type="interactions" value="1111"/>
</dbReference>
<proteinExistence type="predicted"/>
<evidence type="ECO:0000256" key="2">
    <source>
        <dbReference type="SAM" id="SignalP"/>
    </source>
</evidence>
<dbReference type="eggNOG" id="ENOG502R3ND">
    <property type="taxonomic scope" value="Eukaryota"/>
</dbReference>
<reference evidence="4" key="3">
    <citation type="submission" date="2019-07" db="EMBL/GenBank/DDBJ databases">
        <authorList>
            <person name="Seetharam A."/>
            <person name="Woodhouse M."/>
            <person name="Cannon E."/>
        </authorList>
    </citation>
    <scope>NUCLEOTIDE SEQUENCE [LARGE SCALE GENOMIC DNA]</scope>
    <source>
        <strain evidence="4">cv. B73</strain>
    </source>
</reference>
<evidence type="ECO:0000256" key="1">
    <source>
        <dbReference type="SAM" id="MobiDB-lite"/>
    </source>
</evidence>
<dbReference type="PaxDb" id="4577-AC187283.3_FGP005"/>
<protein>
    <submittedName>
        <fullName evidence="3 4">Uncharacterized protein</fullName>
    </submittedName>
</protein>
<gene>
    <name evidence="3" type="ORF">ZEAMMB73_Zm00001d036436</name>
</gene>
<dbReference type="EnsemblPlants" id="Zm00001eb272580_T001">
    <property type="protein sequence ID" value="Zm00001eb272580_P001"/>
    <property type="gene ID" value="Zm00001eb272580"/>
</dbReference>
<feature type="signal peptide" evidence="2">
    <location>
        <begin position="1"/>
        <end position="29"/>
    </location>
</feature>
<feature type="chain" id="PRO_5010806650" evidence="2">
    <location>
        <begin position="30"/>
        <end position="82"/>
    </location>
</feature>